<proteinExistence type="predicted"/>
<dbReference type="Proteomes" id="UP001066276">
    <property type="component" value="Chromosome 7"/>
</dbReference>
<comment type="caution">
    <text evidence="2">The sequence shown here is derived from an EMBL/GenBank/DDBJ whole genome shotgun (WGS) entry which is preliminary data.</text>
</comment>
<gene>
    <name evidence="2" type="ORF">NDU88_002316</name>
</gene>
<protein>
    <submittedName>
        <fullName evidence="2">Uncharacterized protein</fullName>
    </submittedName>
</protein>
<keyword evidence="3" id="KW-1185">Reference proteome</keyword>
<accession>A0AAV7P9M7</accession>
<dbReference type="EMBL" id="JANPWB010000011">
    <property type="protein sequence ID" value="KAJ1123849.1"/>
    <property type="molecule type" value="Genomic_DNA"/>
</dbReference>
<evidence type="ECO:0000256" key="1">
    <source>
        <dbReference type="SAM" id="MobiDB-lite"/>
    </source>
</evidence>
<evidence type="ECO:0000313" key="2">
    <source>
        <dbReference type="EMBL" id="KAJ1123849.1"/>
    </source>
</evidence>
<feature type="region of interest" description="Disordered" evidence="1">
    <location>
        <begin position="23"/>
        <end position="45"/>
    </location>
</feature>
<dbReference type="AlphaFoldDB" id="A0AAV7P9M7"/>
<organism evidence="2 3">
    <name type="scientific">Pleurodeles waltl</name>
    <name type="common">Iberian ribbed newt</name>
    <dbReference type="NCBI Taxonomy" id="8319"/>
    <lineage>
        <taxon>Eukaryota</taxon>
        <taxon>Metazoa</taxon>
        <taxon>Chordata</taxon>
        <taxon>Craniata</taxon>
        <taxon>Vertebrata</taxon>
        <taxon>Euteleostomi</taxon>
        <taxon>Amphibia</taxon>
        <taxon>Batrachia</taxon>
        <taxon>Caudata</taxon>
        <taxon>Salamandroidea</taxon>
        <taxon>Salamandridae</taxon>
        <taxon>Pleurodelinae</taxon>
        <taxon>Pleurodeles</taxon>
    </lineage>
</organism>
<evidence type="ECO:0000313" key="3">
    <source>
        <dbReference type="Proteomes" id="UP001066276"/>
    </source>
</evidence>
<name>A0AAV7P9M7_PLEWA</name>
<sequence>MRGAPCGGHLELWRRRKVPGLPGRRGWRASMRRSVGGKRKGFSPRCPAPAEDLVDICLYPGCGSDPVRGVSLGRPSGGAGDAVVAC</sequence>
<feature type="compositionally biased region" description="Basic residues" evidence="1">
    <location>
        <begin position="25"/>
        <end position="42"/>
    </location>
</feature>
<reference evidence="2" key="1">
    <citation type="journal article" date="2022" name="bioRxiv">
        <title>Sequencing and chromosome-scale assembly of the giantPleurodeles waltlgenome.</title>
        <authorList>
            <person name="Brown T."/>
            <person name="Elewa A."/>
            <person name="Iarovenko S."/>
            <person name="Subramanian E."/>
            <person name="Araus A.J."/>
            <person name="Petzold A."/>
            <person name="Susuki M."/>
            <person name="Suzuki K.-i.T."/>
            <person name="Hayashi T."/>
            <person name="Toyoda A."/>
            <person name="Oliveira C."/>
            <person name="Osipova E."/>
            <person name="Leigh N.D."/>
            <person name="Simon A."/>
            <person name="Yun M.H."/>
        </authorList>
    </citation>
    <scope>NUCLEOTIDE SEQUENCE</scope>
    <source>
        <strain evidence="2">20211129_DDA</strain>
        <tissue evidence="2">Liver</tissue>
    </source>
</reference>